<evidence type="ECO:0000313" key="2">
    <source>
        <dbReference type="Proteomes" id="UP000016498"/>
    </source>
</evidence>
<comment type="caution">
    <text evidence="1">The sequence shown here is derived from an EMBL/GenBank/DDBJ whole genome shotgun (WGS) entry which is preliminary data.</text>
</comment>
<sequence length="48" mass="5318">MTEDGRAVVEIHPAAYQFPATENGTVVNGNLLMSITGRTMRSFHHRTC</sequence>
<dbReference type="PATRIC" id="fig|1227262.3.peg.2199"/>
<proteinExistence type="predicted"/>
<gene>
    <name evidence="1" type="ORF">HMPREF1549_02703</name>
</gene>
<organism evidence="1 2">
    <name type="scientific">Actinomyces johnsonii F0510</name>
    <dbReference type="NCBI Taxonomy" id="1227262"/>
    <lineage>
        <taxon>Bacteria</taxon>
        <taxon>Bacillati</taxon>
        <taxon>Actinomycetota</taxon>
        <taxon>Actinomycetes</taxon>
        <taxon>Actinomycetales</taxon>
        <taxon>Actinomycetaceae</taxon>
        <taxon>Actinomyces</taxon>
    </lineage>
</organism>
<dbReference type="Proteomes" id="UP000016498">
    <property type="component" value="Unassembled WGS sequence"/>
</dbReference>
<protein>
    <submittedName>
        <fullName evidence="1">Uncharacterized protein</fullName>
    </submittedName>
</protein>
<evidence type="ECO:0000313" key="1">
    <source>
        <dbReference type="EMBL" id="ERH16062.1"/>
    </source>
</evidence>
<dbReference type="OrthoDB" id="3258535at2"/>
<dbReference type="RefSeq" id="WP_021607346.1">
    <property type="nucleotide sequence ID" value="NZ_KE951778.1"/>
</dbReference>
<accession>U1RC39</accession>
<dbReference type="AlphaFoldDB" id="U1RC39"/>
<reference evidence="1 2" key="1">
    <citation type="submission" date="2013-06" db="EMBL/GenBank/DDBJ databases">
        <authorList>
            <person name="Weinstock G."/>
            <person name="Sodergren E."/>
            <person name="Lobos E.A."/>
            <person name="Fulton L."/>
            <person name="Fulton R."/>
            <person name="Courtney L."/>
            <person name="Fronick C."/>
            <person name="O'Laughlin M."/>
            <person name="Godfrey J."/>
            <person name="Wilson R.M."/>
            <person name="Miner T."/>
            <person name="Farmer C."/>
            <person name="Delehaunty K."/>
            <person name="Cordes M."/>
            <person name="Minx P."/>
            <person name="Tomlinson C."/>
            <person name="Chen J."/>
            <person name="Wollam A."/>
            <person name="Pepin K.H."/>
            <person name="Bhonagiri V."/>
            <person name="Zhang X."/>
            <person name="Warren W."/>
            <person name="Mitreva M."/>
            <person name="Mardis E.R."/>
            <person name="Wilson R.K."/>
        </authorList>
    </citation>
    <scope>NUCLEOTIDE SEQUENCE [LARGE SCALE GENOMIC DNA]</scope>
    <source>
        <strain evidence="1 2">F0510</strain>
    </source>
</reference>
<dbReference type="HOGENOM" id="CLU_3148535_0_0_11"/>
<name>U1RC39_9ACTO</name>
<dbReference type="EMBL" id="AWSD01000317">
    <property type="protein sequence ID" value="ERH16062.1"/>
    <property type="molecule type" value="Genomic_DNA"/>
</dbReference>